<organism evidence="2">
    <name type="scientific">marine metagenome</name>
    <dbReference type="NCBI Taxonomy" id="408172"/>
    <lineage>
        <taxon>unclassified sequences</taxon>
        <taxon>metagenomes</taxon>
        <taxon>ecological metagenomes</taxon>
    </lineage>
</organism>
<protein>
    <recommendedName>
        <fullName evidence="1">AMP-binding enzyme C-terminal domain-containing protein</fullName>
    </recommendedName>
</protein>
<accession>A0A381UFN8</accession>
<proteinExistence type="predicted"/>
<reference evidence="2" key="1">
    <citation type="submission" date="2018-05" db="EMBL/GenBank/DDBJ databases">
        <authorList>
            <person name="Lanie J.A."/>
            <person name="Ng W.-L."/>
            <person name="Kazmierczak K.M."/>
            <person name="Andrzejewski T.M."/>
            <person name="Davidsen T.M."/>
            <person name="Wayne K.J."/>
            <person name="Tettelin H."/>
            <person name="Glass J.I."/>
            <person name="Rusch D."/>
            <person name="Podicherti R."/>
            <person name="Tsui H.-C.T."/>
            <person name="Winkler M.E."/>
        </authorList>
    </citation>
    <scope>NUCLEOTIDE SEQUENCE</scope>
</reference>
<gene>
    <name evidence="2" type="ORF">METZ01_LOCUS79890</name>
</gene>
<name>A0A381UFN8_9ZZZZ</name>
<sequence>LNETDLKQFLEDKLSKIEMPSHIEFRDELPKTIIGKLSKKELVAEEQAQQA</sequence>
<dbReference type="Gene3D" id="3.30.300.30">
    <property type="match status" value="1"/>
</dbReference>
<feature type="domain" description="AMP-binding enzyme C-terminal" evidence="1">
    <location>
        <begin position="4"/>
        <end position="36"/>
    </location>
</feature>
<dbReference type="AlphaFoldDB" id="A0A381UFN8"/>
<dbReference type="InterPro" id="IPR025110">
    <property type="entry name" value="AMP-bd_C"/>
</dbReference>
<dbReference type="Pfam" id="PF13193">
    <property type="entry name" value="AMP-binding_C"/>
    <property type="match status" value="1"/>
</dbReference>
<dbReference type="InterPro" id="IPR045851">
    <property type="entry name" value="AMP-bd_C_sf"/>
</dbReference>
<dbReference type="SUPFAM" id="SSF56801">
    <property type="entry name" value="Acetyl-CoA synthetase-like"/>
    <property type="match status" value="1"/>
</dbReference>
<evidence type="ECO:0000259" key="1">
    <source>
        <dbReference type="Pfam" id="PF13193"/>
    </source>
</evidence>
<dbReference type="EMBL" id="UINC01006355">
    <property type="protein sequence ID" value="SVA27036.1"/>
    <property type="molecule type" value="Genomic_DNA"/>
</dbReference>
<evidence type="ECO:0000313" key="2">
    <source>
        <dbReference type="EMBL" id="SVA27036.1"/>
    </source>
</evidence>
<feature type="non-terminal residue" evidence="2">
    <location>
        <position position="1"/>
    </location>
</feature>